<evidence type="ECO:0000313" key="2">
    <source>
        <dbReference type="EMBL" id="VAW49533.1"/>
    </source>
</evidence>
<keyword evidence="1" id="KW-1133">Transmembrane helix</keyword>
<dbReference type="EMBL" id="UOFC01000288">
    <property type="protein sequence ID" value="VAW49533.1"/>
    <property type="molecule type" value="Genomic_DNA"/>
</dbReference>
<organism evidence="2">
    <name type="scientific">hydrothermal vent metagenome</name>
    <dbReference type="NCBI Taxonomy" id="652676"/>
    <lineage>
        <taxon>unclassified sequences</taxon>
        <taxon>metagenomes</taxon>
        <taxon>ecological metagenomes</taxon>
    </lineage>
</organism>
<proteinExistence type="predicted"/>
<gene>
    <name evidence="2" type="ORF">MNBD_GAMMA03-48</name>
</gene>
<dbReference type="InterPro" id="IPR009387">
    <property type="entry name" value="HigB-2"/>
</dbReference>
<keyword evidence="1" id="KW-0472">Membrane</keyword>
<reference evidence="2" key="1">
    <citation type="submission" date="2018-06" db="EMBL/GenBank/DDBJ databases">
        <authorList>
            <person name="Zhirakovskaya E."/>
        </authorList>
    </citation>
    <scope>NUCLEOTIDE SEQUENCE</scope>
</reference>
<dbReference type="AlphaFoldDB" id="A0A3B0WB59"/>
<evidence type="ECO:0000256" key="1">
    <source>
        <dbReference type="SAM" id="Phobius"/>
    </source>
</evidence>
<name>A0A3B0WB59_9ZZZZ</name>
<feature type="transmembrane region" description="Helical" evidence="1">
    <location>
        <begin position="12"/>
        <end position="35"/>
    </location>
</feature>
<accession>A0A3B0WB59</accession>
<sequence length="140" mass="16103">MGEQNHGVRHQVFFSFGCWLKVIHWIIIIAMQTIVELPEYKKQVQKHLAEYDTELLINYLAEHPKAGDLMQGTGGIRKLRWAKSNVGKSGGVRVIYYFHNESMPLFLLSVFGKNEKNNLSHSERNLLAKFTLKLVKNYGG</sequence>
<protein>
    <submittedName>
        <fullName evidence="2">RelE-like translational repressor toxin</fullName>
    </submittedName>
</protein>
<dbReference type="Pfam" id="PF06296">
    <property type="entry name" value="RelE"/>
    <property type="match status" value="1"/>
</dbReference>
<keyword evidence="1" id="KW-0812">Transmembrane</keyword>